<dbReference type="InterPro" id="IPR000073">
    <property type="entry name" value="AB_hydrolase_1"/>
</dbReference>
<dbReference type="GO" id="GO:0016787">
    <property type="term" value="F:hydrolase activity"/>
    <property type="evidence" value="ECO:0007669"/>
    <property type="project" value="UniProtKB-KW"/>
</dbReference>
<dbReference type="Pfam" id="PF00561">
    <property type="entry name" value="Abhydrolase_1"/>
    <property type="match status" value="1"/>
</dbReference>
<sequence length="288" mass="31041">MNGLGGHLHEDLLDGEPIRWLEHGEGSPVVLLHGIPTSPRLWRHVMPLVSGRSLALEMAGYGSSIPDGEGRDLGLSAQADRLLRWLDMVGVEAPVLVGHDLGGGVAQIAAVRAPGRFSGLVLTNAVCYDSWPIPSVKAMQRAAPVLRFLPETALYPSFVQLIHRGHDDRARALESLGVHWQHYVAHGAARSLMRQVSALHVEDTIAISDQLPSLGLPARVVWGEADRFQKVEYGRRLAADLGTTLQPIPGGKHFTPEDHPEVIAAAVDELLAPPSTDTAPGRGEIHGR</sequence>
<proteinExistence type="predicted"/>
<reference evidence="3" key="1">
    <citation type="submission" date="2023-07" db="EMBL/GenBank/DDBJ databases">
        <title>30 novel species of actinomycetes from the DSMZ collection.</title>
        <authorList>
            <person name="Nouioui I."/>
        </authorList>
    </citation>
    <scope>NUCLEOTIDE SEQUENCE [LARGE SCALE GENOMIC DNA]</scope>
    <source>
        <strain evidence="3">DSM 46792</strain>
    </source>
</reference>
<gene>
    <name evidence="2" type="ORF">RM425_19030</name>
</gene>
<dbReference type="SUPFAM" id="SSF53474">
    <property type="entry name" value="alpha/beta-Hydrolases"/>
    <property type="match status" value="1"/>
</dbReference>
<dbReference type="EMBL" id="JAVREI010000018">
    <property type="protein sequence ID" value="MDT0277999.1"/>
    <property type="molecule type" value="Genomic_DNA"/>
</dbReference>
<dbReference type="PRINTS" id="PR00111">
    <property type="entry name" value="ABHYDROLASE"/>
</dbReference>
<keyword evidence="2" id="KW-0378">Hydrolase</keyword>
<evidence type="ECO:0000313" key="2">
    <source>
        <dbReference type="EMBL" id="MDT0277999.1"/>
    </source>
</evidence>
<comment type="caution">
    <text evidence="2">The sequence shown here is derived from an EMBL/GenBank/DDBJ whole genome shotgun (WGS) entry which is preliminary data.</text>
</comment>
<dbReference type="InterPro" id="IPR029058">
    <property type="entry name" value="AB_hydrolase_fold"/>
</dbReference>
<organism evidence="2 3">
    <name type="scientific">Blastococcus goldschmidtiae</name>
    <dbReference type="NCBI Taxonomy" id="3075546"/>
    <lineage>
        <taxon>Bacteria</taxon>
        <taxon>Bacillati</taxon>
        <taxon>Actinomycetota</taxon>
        <taxon>Actinomycetes</taxon>
        <taxon>Geodermatophilales</taxon>
        <taxon>Geodermatophilaceae</taxon>
        <taxon>Blastococcus</taxon>
    </lineage>
</organism>
<dbReference type="InterPro" id="IPR050266">
    <property type="entry name" value="AB_hydrolase_sf"/>
</dbReference>
<dbReference type="Proteomes" id="UP001183222">
    <property type="component" value="Unassembled WGS sequence"/>
</dbReference>
<keyword evidence="3" id="KW-1185">Reference proteome</keyword>
<dbReference type="Gene3D" id="3.40.50.1820">
    <property type="entry name" value="alpha/beta hydrolase"/>
    <property type="match status" value="1"/>
</dbReference>
<dbReference type="PANTHER" id="PTHR43798">
    <property type="entry name" value="MONOACYLGLYCEROL LIPASE"/>
    <property type="match status" value="1"/>
</dbReference>
<evidence type="ECO:0000313" key="3">
    <source>
        <dbReference type="Proteomes" id="UP001183222"/>
    </source>
</evidence>
<dbReference type="InterPro" id="IPR000639">
    <property type="entry name" value="Epox_hydrolase-like"/>
</dbReference>
<evidence type="ECO:0000259" key="1">
    <source>
        <dbReference type="Pfam" id="PF00561"/>
    </source>
</evidence>
<name>A0ABU2KCS5_9ACTN</name>
<dbReference type="RefSeq" id="WP_311346799.1">
    <property type="nucleotide sequence ID" value="NZ_JAVREI010000018.1"/>
</dbReference>
<accession>A0ABU2KCS5</accession>
<dbReference type="PRINTS" id="PR00412">
    <property type="entry name" value="EPOXHYDRLASE"/>
</dbReference>
<protein>
    <submittedName>
        <fullName evidence="2">Alpha/beta hydrolase</fullName>
    </submittedName>
</protein>
<feature type="domain" description="AB hydrolase-1" evidence="1">
    <location>
        <begin position="28"/>
        <end position="260"/>
    </location>
</feature>